<keyword evidence="2" id="KW-1185">Reference proteome</keyword>
<gene>
    <name evidence="1" type="ORF">F383_08845</name>
</gene>
<name>A0A0B0P7L8_GOSAR</name>
<protein>
    <submittedName>
        <fullName evidence="1">Uncharacterized protein</fullName>
    </submittedName>
</protein>
<dbReference type="Proteomes" id="UP000032142">
    <property type="component" value="Unassembled WGS sequence"/>
</dbReference>
<proteinExistence type="predicted"/>
<sequence>MNKLTNIISDLVLEGNLFPI</sequence>
<dbReference type="EMBL" id="KN422642">
    <property type="protein sequence ID" value="KHG22723.1"/>
    <property type="molecule type" value="Genomic_DNA"/>
</dbReference>
<reference evidence="2" key="1">
    <citation type="submission" date="2014-09" db="EMBL/GenBank/DDBJ databases">
        <authorList>
            <person name="Mudge J."/>
            <person name="Ramaraj T."/>
            <person name="Lindquist I.E."/>
            <person name="Bharti A.K."/>
            <person name="Sundararajan A."/>
            <person name="Cameron C.T."/>
            <person name="Woodward J.E."/>
            <person name="May G.D."/>
            <person name="Brubaker C."/>
            <person name="Broadhvest J."/>
            <person name="Wilkins T.A."/>
        </authorList>
    </citation>
    <scope>NUCLEOTIDE SEQUENCE</scope>
    <source>
        <strain evidence="2">cv. AKA8401</strain>
    </source>
</reference>
<evidence type="ECO:0000313" key="2">
    <source>
        <dbReference type="Proteomes" id="UP000032142"/>
    </source>
</evidence>
<accession>A0A0B0P7L8</accession>
<evidence type="ECO:0000313" key="1">
    <source>
        <dbReference type="EMBL" id="KHG22723.1"/>
    </source>
</evidence>
<organism evidence="1 2">
    <name type="scientific">Gossypium arboreum</name>
    <name type="common">Tree cotton</name>
    <name type="synonym">Gossypium nanking</name>
    <dbReference type="NCBI Taxonomy" id="29729"/>
    <lineage>
        <taxon>Eukaryota</taxon>
        <taxon>Viridiplantae</taxon>
        <taxon>Streptophyta</taxon>
        <taxon>Embryophyta</taxon>
        <taxon>Tracheophyta</taxon>
        <taxon>Spermatophyta</taxon>
        <taxon>Magnoliopsida</taxon>
        <taxon>eudicotyledons</taxon>
        <taxon>Gunneridae</taxon>
        <taxon>Pentapetalae</taxon>
        <taxon>rosids</taxon>
        <taxon>malvids</taxon>
        <taxon>Malvales</taxon>
        <taxon>Malvaceae</taxon>
        <taxon>Malvoideae</taxon>
        <taxon>Gossypium</taxon>
    </lineage>
</organism>
<dbReference type="AlphaFoldDB" id="A0A0B0P7L8"/>